<dbReference type="InterPro" id="IPR029787">
    <property type="entry name" value="Nucleotide_cyclase"/>
</dbReference>
<accession>A0ABQ6ENY0</accession>
<dbReference type="Gene3D" id="3.40.190.10">
    <property type="entry name" value="Periplasmic binding protein-like II"/>
    <property type="match status" value="4"/>
</dbReference>
<proteinExistence type="inferred from homology"/>
<evidence type="ECO:0000256" key="3">
    <source>
        <dbReference type="SAM" id="Phobius"/>
    </source>
</evidence>
<evidence type="ECO:0000259" key="5">
    <source>
        <dbReference type="PROSITE" id="PS50887"/>
    </source>
</evidence>
<dbReference type="PANTHER" id="PTHR35936:SF37">
    <property type="entry name" value="AMINO ACID ABC TRANSPORTER SUBSTRATE-BINDING PROTEIN"/>
    <property type="match status" value="1"/>
</dbReference>
<dbReference type="InterPro" id="IPR043128">
    <property type="entry name" value="Rev_trsase/Diguanyl_cyclase"/>
</dbReference>
<evidence type="ECO:0000313" key="7">
    <source>
        <dbReference type="Proteomes" id="UP001157156"/>
    </source>
</evidence>
<dbReference type="InterPro" id="IPR000160">
    <property type="entry name" value="GGDEF_dom"/>
</dbReference>
<sequence length="661" mass="76598">MFRLLLFCYSLCLITFVAHADEPTTSYQDKTYQVALVKGDVGSQVVFDELEKHFQFQVNYVYFRNFSQILEALKKNTIDFAPNVTYSTEREKYFDISEPTNMEYTYLYTLPTFSEQNTFRDVRVVAVANNLIFKSFIEKNYSNIRVLNFSNYQQALTMLKRGEVDGVIDGISKLRRFLDDGMNARMLNSILPIQSVGIATPKGQHAEAVKAMVSYLHTPEIQKALRQKTERFQYEYQLNSIKQQVARLHLNHKKKLQVKLENVHVFSKYDKEGELQGISIDILNEICEILEFECEVVSTADETWQSMYADLLNNKIDVLGPIFISPSRKDKMYFSLPYFTPETVVVKRTGYKEGVYKSLSEMVIERISVVDGDYYDGLLTDMLPSKKLYRMSDRTQQIQALRDGKVDYIILNRQNYTQMLLDESAGFDTEEDQYIGVFHKTPVSFAFPKTDDGYKLSKAFNLAQNLVDIPHIVKSYYVVPNWRLVLQKEQHLHHMIWAIFLISLVCMSFVLWMIYQQSVTDNLTRLKNRRALYQKFSRGIPADYTLVYLDVNRFKMINDTHGHRCGDTVLKDLASSILNHWNGHSFRIGGDEFILLARIDNKKLQSILSKFKSLEIGLENGDIIEVTTSCGISANRKQVMNVDQVLHLADEKMYLDKAASR</sequence>
<dbReference type="PROSITE" id="PS50887">
    <property type="entry name" value="GGDEF"/>
    <property type="match status" value="1"/>
</dbReference>
<feature type="domain" description="GGDEF" evidence="5">
    <location>
        <begin position="542"/>
        <end position="661"/>
    </location>
</feature>
<dbReference type="CDD" id="cd01949">
    <property type="entry name" value="GGDEF"/>
    <property type="match status" value="1"/>
</dbReference>
<evidence type="ECO:0000313" key="6">
    <source>
        <dbReference type="EMBL" id="GLT14247.1"/>
    </source>
</evidence>
<feature type="chain" id="PRO_5047087111" evidence="4">
    <location>
        <begin position="21"/>
        <end position="661"/>
    </location>
</feature>
<keyword evidence="3" id="KW-0812">Transmembrane</keyword>
<reference evidence="7" key="1">
    <citation type="journal article" date="2019" name="Int. J. Syst. Evol. Microbiol.">
        <title>The Global Catalogue of Microorganisms (GCM) 10K type strain sequencing project: providing services to taxonomists for standard genome sequencing and annotation.</title>
        <authorList>
            <consortium name="The Broad Institute Genomics Platform"/>
            <consortium name="The Broad Institute Genome Sequencing Center for Infectious Disease"/>
            <person name="Wu L."/>
            <person name="Ma J."/>
        </authorList>
    </citation>
    <scope>NUCLEOTIDE SEQUENCE [LARGE SCALE GENOMIC DNA]</scope>
    <source>
        <strain evidence="7">NBRC 111146</strain>
    </source>
</reference>
<dbReference type="RefSeq" id="WP_089122665.1">
    <property type="nucleotide sequence ID" value="NZ_BSPV01000004.1"/>
</dbReference>
<keyword evidence="7" id="KW-1185">Reference proteome</keyword>
<dbReference type="Pfam" id="PF00990">
    <property type="entry name" value="GGDEF"/>
    <property type="match status" value="1"/>
</dbReference>
<dbReference type="PANTHER" id="PTHR35936">
    <property type="entry name" value="MEMBRANE-BOUND LYTIC MUREIN TRANSGLYCOSYLASE F"/>
    <property type="match status" value="1"/>
</dbReference>
<protein>
    <submittedName>
        <fullName evidence="6">Diguanylate cyclase</fullName>
    </submittedName>
</protein>
<gene>
    <name evidence="6" type="ORF">GCM10007931_12220</name>
</gene>
<dbReference type="SUPFAM" id="SSF55073">
    <property type="entry name" value="Nucleotide cyclase"/>
    <property type="match status" value="1"/>
</dbReference>
<dbReference type="SMART" id="SM00062">
    <property type="entry name" value="PBPb"/>
    <property type="match status" value="2"/>
</dbReference>
<organism evidence="6 7">
    <name type="scientific">Vibrio algivorus</name>
    <dbReference type="NCBI Taxonomy" id="1667024"/>
    <lineage>
        <taxon>Bacteria</taxon>
        <taxon>Pseudomonadati</taxon>
        <taxon>Pseudomonadota</taxon>
        <taxon>Gammaproteobacteria</taxon>
        <taxon>Vibrionales</taxon>
        <taxon>Vibrionaceae</taxon>
        <taxon>Vibrio</taxon>
    </lineage>
</organism>
<dbReference type="SUPFAM" id="SSF53850">
    <property type="entry name" value="Periplasmic binding protein-like II"/>
    <property type="match status" value="2"/>
</dbReference>
<evidence type="ECO:0000256" key="4">
    <source>
        <dbReference type="SAM" id="SignalP"/>
    </source>
</evidence>
<evidence type="ECO:0000256" key="2">
    <source>
        <dbReference type="ARBA" id="ARBA00022729"/>
    </source>
</evidence>
<comment type="similarity">
    <text evidence="1">Belongs to the bacterial solute-binding protein 3 family.</text>
</comment>
<feature type="signal peptide" evidence="4">
    <location>
        <begin position="1"/>
        <end position="20"/>
    </location>
</feature>
<dbReference type="InterPro" id="IPR001638">
    <property type="entry name" value="Solute-binding_3/MltF_N"/>
</dbReference>
<name>A0ABQ6ENY0_9VIBR</name>
<keyword evidence="3" id="KW-1133">Transmembrane helix</keyword>
<dbReference type="NCBIfam" id="TIGR00254">
    <property type="entry name" value="GGDEF"/>
    <property type="match status" value="1"/>
</dbReference>
<dbReference type="EMBL" id="BSPV01000004">
    <property type="protein sequence ID" value="GLT14247.1"/>
    <property type="molecule type" value="Genomic_DNA"/>
</dbReference>
<dbReference type="SMART" id="SM00267">
    <property type="entry name" value="GGDEF"/>
    <property type="match status" value="1"/>
</dbReference>
<dbReference type="Gene3D" id="3.30.70.270">
    <property type="match status" value="1"/>
</dbReference>
<feature type="transmembrane region" description="Helical" evidence="3">
    <location>
        <begin position="495"/>
        <end position="515"/>
    </location>
</feature>
<dbReference type="Proteomes" id="UP001157156">
    <property type="component" value="Unassembled WGS sequence"/>
</dbReference>
<dbReference type="Pfam" id="PF00497">
    <property type="entry name" value="SBP_bac_3"/>
    <property type="match status" value="2"/>
</dbReference>
<keyword evidence="3" id="KW-0472">Membrane</keyword>
<keyword evidence="2 4" id="KW-0732">Signal</keyword>
<comment type="caution">
    <text evidence="6">The sequence shown here is derived from an EMBL/GenBank/DDBJ whole genome shotgun (WGS) entry which is preliminary data.</text>
</comment>
<evidence type="ECO:0000256" key="1">
    <source>
        <dbReference type="ARBA" id="ARBA00010333"/>
    </source>
</evidence>